<dbReference type="EMBL" id="JAASQR010000004">
    <property type="protein sequence ID" value="NIJ17793.1"/>
    <property type="molecule type" value="Genomic_DNA"/>
</dbReference>
<keyword evidence="1" id="KW-0805">Transcription regulation</keyword>
<dbReference type="Pfam" id="PF12802">
    <property type="entry name" value="MarR_2"/>
    <property type="match status" value="1"/>
</dbReference>
<protein>
    <submittedName>
        <fullName evidence="5">DNA-binding MarR family transcriptional regulator</fullName>
    </submittedName>
</protein>
<dbReference type="InterPro" id="IPR000835">
    <property type="entry name" value="HTH_MarR-typ"/>
</dbReference>
<evidence type="ECO:0000256" key="2">
    <source>
        <dbReference type="ARBA" id="ARBA00023125"/>
    </source>
</evidence>
<keyword evidence="3" id="KW-0804">Transcription</keyword>
<evidence type="ECO:0000256" key="3">
    <source>
        <dbReference type="ARBA" id="ARBA00023163"/>
    </source>
</evidence>
<accession>A0A846M8K9</accession>
<dbReference type="SMART" id="SM00347">
    <property type="entry name" value="HTH_MARR"/>
    <property type="match status" value="1"/>
</dbReference>
<evidence type="ECO:0000256" key="1">
    <source>
        <dbReference type="ARBA" id="ARBA00023015"/>
    </source>
</evidence>
<dbReference type="Gene3D" id="1.10.10.10">
    <property type="entry name" value="Winged helix-like DNA-binding domain superfamily/Winged helix DNA-binding domain"/>
    <property type="match status" value="1"/>
</dbReference>
<evidence type="ECO:0000313" key="6">
    <source>
        <dbReference type="Proteomes" id="UP000576821"/>
    </source>
</evidence>
<name>A0A846M8K9_9SPHN</name>
<dbReference type="GO" id="GO:0006950">
    <property type="term" value="P:response to stress"/>
    <property type="evidence" value="ECO:0007669"/>
    <property type="project" value="TreeGrafter"/>
</dbReference>
<comment type="caution">
    <text evidence="5">The sequence shown here is derived from an EMBL/GenBank/DDBJ whole genome shotgun (WGS) entry which is preliminary data.</text>
</comment>
<dbReference type="AlphaFoldDB" id="A0A846M8K9"/>
<proteinExistence type="predicted"/>
<dbReference type="InterPro" id="IPR011991">
    <property type="entry name" value="ArsR-like_HTH"/>
</dbReference>
<organism evidence="5 6">
    <name type="scientific">Sphingobium vermicomposti</name>
    <dbReference type="NCBI Taxonomy" id="529005"/>
    <lineage>
        <taxon>Bacteria</taxon>
        <taxon>Pseudomonadati</taxon>
        <taxon>Pseudomonadota</taxon>
        <taxon>Alphaproteobacteria</taxon>
        <taxon>Sphingomonadales</taxon>
        <taxon>Sphingomonadaceae</taxon>
        <taxon>Sphingobium</taxon>
    </lineage>
</organism>
<dbReference type="Proteomes" id="UP000576821">
    <property type="component" value="Unassembled WGS sequence"/>
</dbReference>
<keyword evidence="6" id="KW-1185">Reference proteome</keyword>
<keyword evidence="2 5" id="KW-0238">DNA-binding</keyword>
<evidence type="ECO:0000259" key="4">
    <source>
        <dbReference type="PROSITE" id="PS50995"/>
    </source>
</evidence>
<dbReference type="GO" id="GO:0003677">
    <property type="term" value="F:DNA binding"/>
    <property type="evidence" value="ECO:0007669"/>
    <property type="project" value="UniProtKB-KW"/>
</dbReference>
<dbReference type="RefSeq" id="WP_167304584.1">
    <property type="nucleotide sequence ID" value="NZ_JAASQR010000004.1"/>
</dbReference>
<sequence length="176" mass="19695">MAIANAKLKKKQESDLPSSQCSFPMFKMTLAYQAQLLARITQADYLDRIRSTGIAPAQAYVLGELWLEEPLSQVELARRLEIGKATIGQTLQRLEKAGIIERRRVAADRRLAMVHLTAKGQTLRDPLRIGALEQDELLLRQLGPERIAMLTDLLEQSNRLLSSSLSEETDAADLPE</sequence>
<dbReference type="PANTHER" id="PTHR33164:SF64">
    <property type="entry name" value="TRANSCRIPTIONAL REGULATOR SLYA"/>
    <property type="match status" value="1"/>
</dbReference>
<reference evidence="5 6" key="1">
    <citation type="submission" date="2020-03" db="EMBL/GenBank/DDBJ databases">
        <title>Genomic Encyclopedia of Type Strains, Phase IV (KMG-IV): sequencing the most valuable type-strain genomes for metagenomic binning, comparative biology and taxonomic classification.</title>
        <authorList>
            <person name="Goeker M."/>
        </authorList>
    </citation>
    <scope>NUCLEOTIDE SEQUENCE [LARGE SCALE GENOMIC DNA]</scope>
    <source>
        <strain evidence="5 6">DSM 21299</strain>
    </source>
</reference>
<dbReference type="GO" id="GO:0003700">
    <property type="term" value="F:DNA-binding transcription factor activity"/>
    <property type="evidence" value="ECO:0007669"/>
    <property type="project" value="InterPro"/>
</dbReference>
<dbReference type="PROSITE" id="PS50995">
    <property type="entry name" value="HTH_MARR_2"/>
    <property type="match status" value="1"/>
</dbReference>
<dbReference type="InterPro" id="IPR039422">
    <property type="entry name" value="MarR/SlyA-like"/>
</dbReference>
<feature type="domain" description="HTH marR-type" evidence="4">
    <location>
        <begin position="1"/>
        <end position="159"/>
    </location>
</feature>
<dbReference type="SUPFAM" id="SSF46785">
    <property type="entry name" value="Winged helix' DNA-binding domain"/>
    <property type="match status" value="1"/>
</dbReference>
<evidence type="ECO:0000313" key="5">
    <source>
        <dbReference type="EMBL" id="NIJ17793.1"/>
    </source>
</evidence>
<dbReference type="PANTHER" id="PTHR33164">
    <property type="entry name" value="TRANSCRIPTIONAL REGULATOR, MARR FAMILY"/>
    <property type="match status" value="1"/>
</dbReference>
<dbReference type="PRINTS" id="PR00598">
    <property type="entry name" value="HTHMARR"/>
</dbReference>
<dbReference type="CDD" id="cd00090">
    <property type="entry name" value="HTH_ARSR"/>
    <property type="match status" value="1"/>
</dbReference>
<dbReference type="InterPro" id="IPR036390">
    <property type="entry name" value="WH_DNA-bd_sf"/>
</dbReference>
<dbReference type="InterPro" id="IPR036388">
    <property type="entry name" value="WH-like_DNA-bd_sf"/>
</dbReference>
<gene>
    <name evidence="5" type="ORF">FHS54_002793</name>
</gene>